<keyword evidence="3" id="KW-1133">Transmembrane helix</keyword>
<gene>
    <name evidence="4" type="ORF">HKW66_Vig0084570</name>
</gene>
<dbReference type="GO" id="GO:0009507">
    <property type="term" value="C:chloroplast"/>
    <property type="evidence" value="ECO:0007669"/>
    <property type="project" value="TreeGrafter"/>
</dbReference>
<comment type="caution">
    <text evidence="4">The sequence shown here is derived from an EMBL/GenBank/DDBJ whole genome shotgun (WGS) entry which is preliminary data.</text>
</comment>
<evidence type="ECO:0000256" key="2">
    <source>
        <dbReference type="ARBA" id="ARBA00023284"/>
    </source>
</evidence>
<evidence type="ECO:0000313" key="5">
    <source>
        <dbReference type="Proteomes" id="UP000743370"/>
    </source>
</evidence>
<feature type="transmembrane region" description="Helical" evidence="3">
    <location>
        <begin position="149"/>
        <end position="168"/>
    </location>
</feature>
<sequence length="306" mass="34066">MARSLKSVFIISELNESMLGSKTKGALNKAKSKGCSVLNNAFMGESAALDEKGLGYCSSKASSSSSVAVHAQATISVSKSLKWWEKNLKPNMTEIHSAQELVHSLLKAGDSLVVVDFYSPGCGGCKALDSKVYVCVFVLVKEFYIPTKILMQLFFFFFFFLVTTFDMVSCDQICQIAGLHPNAIFLRVNYDELKNMCHGLRIHVLPFFRFYKGAEGRVCSFSCTNATIKKFKDAMAKYSNERCYFAPAKGLEESELKILASMGEISNDSSPLVYPKHEKMKNLVNDFSEVWNMASNSRGVMKDSMF</sequence>
<dbReference type="EMBL" id="JABFOF010000004">
    <property type="protein sequence ID" value="KAG2399061.1"/>
    <property type="molecule type" value="Genomic_DNA"/>
</dbReference>
<dbReference type="GO" id="GO:0045454">
    <property type="term" value="P:cell redox homeostasis"/>
    <property type="evidence" value="ECO:0007669"/>
    <property type="project" value="TreeGrafter"/>
</dbReference>
<dbReference type="AlphaFoldDB" id="A0A8T0KHS9"/>
<dbReference type="CDD" id="cd02947">
    <property type="entry name" value="TRX_family"/>
    <property type="match status" value="1"/>
</dbReference>
<dbReference type="PANTHER" id="PTHR43601:SF17">
    <property type="entry name" value="THIOREDOXIN-LIKE 1-2, CHLOROPLASTIC"/>
    <property type="match status" value="1"/>
</dbReference>
<dbReference type="PANTHER" id="PTHR43601">
    <property type="entry name" value="THIOREDOXIN, MITOCHONDRIAL"/>
    <property type="match status" value="1"/>
</dbReference>
<comment type="similarity">
    <text evidence="1">Belongs to the thioredoxin family.</text>
</comment>
<dbReference type="Proteomes" id="UP000743370">
    <property type="component" value="Unassembled WGS sequence"/>
</dbReference>
<keyword evidence="3" id="KW-0812">Transmembrane</keyword>
<evidence type="ECO:0000256" key="1">
    <source>
        <dbReference type="ARBA" id="ARBA00008987"/>
    </source>
</evidence>
<evidence type="ECO:0000313" key="4">
    <source>
        <dbReference type="EMBL" id="KAG2399061.1"/>
    </source>
</evidence>
<keyword evidence="3" id="KW-0472">Membrane</keyword>
<dbReference type="SUPFAM" id="SSF52833">
    <property type="entry name" value="Thioredoxin-like"/>
    <property type="match status" value="2"/>
</dbReference>
<organism evidence="4 5">
    <name type="scientific">Phaseolus angularis</name>
    <name type="common">Azuki bean</name>
    <name type="synonym">Vigna angularis</name>
    <dbReference type="NCBI Taxonomy" id="3914"/>
    <lineage>
        <taxon>Eukaryota</taxon>
        <taxon>Viridiplantae</taxon>
        <taxon>Streptophyta</taxon>
        <taxon>Embryophyta</taxon>
        <taxon>Tracheophyta</taxon>
        <taxon>Spermatophyta</taxon>
        <taxon>Magnoliopsida</taxon>
        <taxon>eudicotyledons</taxon>
        <taxon>Gunneridae</taxon>
        <taxon>Pentapetalae</taxon>
        <taxon>rosids</taxon>
        <taxon>fabids</taxon>
        <taxon>Fabales</taxon>
        <taxon>Fabaceae</taxon>
        <taxon>Papilionoideae</taxon>
        <taxon>50 kb inversion clade</taxon>
        <taxon>NPAAA clade</taxon>
        <taxon>indigoferoid/millettioid clade</taxon>
        <taxon>Phaseoleae</taxon>
        <taxon>Vigna</taxon>
    </lineage>
</organism>
<keyword evidence="2" id="KW-0676">Redox-active center</keyword>
<protein>
    <submittedName>
        <fullName evidence="4">Thioredoxin-like 1-1</fullName>
    </submittedName>
</protein>
<name>A0A8T0KHS9_PHAAN</name>
<evidence type="ECO:0000256" key="3">
    <source>
        <dbReference type="SAM" id="Phobius"/>
    </source>
</evidence>
<accession>A0A8T0KHS9</accession>
<dbReference type="InterPro" id="IPR036249">
    <property type="entry name" value="Thioredoxin-like_sf"/>
</dbReference>
<dbReference type="Gene3D" id="3.40.30.10">
    <property type="entry name" value="Glutaredoxin"/>
    <property type="match status" value="1"/>
</dbReference>
<reference evidence="4 5" key="1">
    <citation type="submission" date="2020-05" db="EMBL/GenBank/DDBJ databases">
        <title>Vigna angularis (adzuki bean) Var. LongXiaoDou No. 4 denovo assembly.</title>
        <authorList>
            <person name="Xiang H."/>
        </authorList>
    </citation>
    <scope>NUCLEOTIDE SEQUENCE [LARGE SCALE GENOMIC DNA]</scope>
    <source>
        <tissue evidence="4">Leaf</tissue>
    </source>
</reference>
<proteinExistence type="inferred from homology"/>